<reference evidence="2 3" key="1">
    <citation type="submission" date="2019-12" db="EMBL/GenBank/DDBJ databases">
        <title>Nesterenkonia muleiensis sp. nov., a novel actinobacterium isolated from sap of Populus euphratica.</title>
        <authorList>
            <person name="Wang R."/>
        </authorList>
    </citation>
    <scope>NUCLEOTIDE SEQUENCE [LARGE SCALE GENOMIC DNA]</scope>
    <source>
        <strain evidence="2 3">F10</strain>
    </source>
</reference>
<name>A0A7K1UGQ9_9MICC</name>
<dbReference type="EMBL" id="WRPM01000031">
    <property type="protein sequence ID" value="MVT25653.1"/>
    <property type="molecule type" value="Genomic_DNA"/>
</dbReference>
<dbReference type="InterPro" id="IPR008254">
    <property type="entry name" value="Flavodoxin/NO_synth"/>
</dbReference>
<dbReference type="RefSeq" id="WP_157321795.1">
    <property type="nucleotide sequence ID" value="NZ_BMFX01000007.1"/>
</dbReference>
<accession>A0A7K1UGQ9</accession>
<dbReference type="Pfam" id="PF12724">
    <property type="entry name" value="Flavodoxin_5"/>
    <property type="match status" value="1"/>
</dbReference>
<proteinExistence type="predicted"/>
<gene>
    <name evidence="2" type="ORF">GNZ21_04630</name>
</gene>
<dbReference type="AlphaFoldDB" id="A0A7K1UGQ9"/>
<dbReference type="InterPro" id="IPR029039">
    <property type="entry name" value="Flavoprotein-like_sf"/>
</dbReference>
<dbReference type="PANTHER" id="PTHR38030:SF2">
    <property type="entry name" value="PROTOPORPHYRINOGEN IX DEHYDROGENASE [QUINONE]"/>
    <property type="match status" value="1"/>
</dbReference>
<dbReference type="PANTHER" id="PTHR38030">
    <property type="entry name" value="PROTOPORPHYRINOGEN IX DEHYDROGENASE [MENAQUINONE]"/>
    <property type="match status" value="1"/>
</dbReference>
<dbReference type="InterPro" id="IPR052200">
    <property type="entry name" value="Protoporphyrinogen_IX_DH"/>
</dbReference>
<sequence length="158" mass="17687">MTTMVVVASKHGSTAEIGERIAATLSARGVKAHVKDVAEAGAWLYETDNVVVGIPVYRQKLLGEGTLFLEAHRTELTGKPMFLYAVGGGPRLDQRLVEQLRRFPHRELTYFRGMMDAEKLSFFEKLQLKVARAPHDADFRDWPAIEDWARGLIAYGVS</sequence>
<dbReference type="GO" id="GO:0070819">
    <property type="term" value="F:menaquinone-dependent protoporphyrinogen oxidase activity"/>
    <property type="evidence" value="ECO:0007669"/>
    <property type="project" value="TreeGrafter"/>
</dbReference>
<organism evidence="2 3">
    <name type="scientific">Nesterenkonia alkaliphila</name>
    <dbReference type="NCBI Taxonomy" id="1463631"/>
    <lineage>
        <taxon>Bacteria</taxon>
        <taxon>Bacillati</taxon>
        <taxon>Actinomycetota</taxon>
        <taxon>Actinomycetes</taxon>
        <taxon>Micrococcales</taxon>
        <taxon>Micrococcaceae</taxon>
        <taxon>Nesterenkonia</taxon>
    </lineage>
</organism>
<evidence type="ECO:0000259" key="1">
    <source>
        <dbReference type="PROSITE" id="PS50902"/>
    </source>
</evidence>
<dbReference type="InterPro" id="IPR026816">
    <property type="entry name" value="Flavodoxin_dom"/>
</dbReference>
<protein>
    <submittedName>
        <fullName evidence="2">Flavodoxin</fullName>
    </submittedName>
</protein>
<evidence type="ECO:0000313" key="3">
    <source>
        <dbReference type="Proteomes" id="UP000460157"/>
    </source>
</evidence>
<dbReference type="GO" id="GO:0010181">
    <property type="term" value="F:FMN binding"/>
    <property type="evidence" value="ECO:0007669"/>
    <property type="project" value="InterPro"/>
</dbReference>
<keyword evidence="3" id="KW-1185">Reference proteome</keyword>
<dbReference type="Proteomes" id="UP000460157">
    <property type="component" value="Unassembled WGS sequence"/>
</dbReference>
<dbReference type="PROSITE" id="PS50902">
    <property type="entry name" value="FLAVODOXIN_LIKE"/>
    <property type="match status" value="1"/>
</dbReference>
<dbReference type="Gene3D" id="3.40.50.360">
    <property type="match status" value="1"/>
</dbReference>
<dbReference type="SUPFAM" id="SSF52218">
    <property type="entry name" value="Flavoproteins"/>
    <property type="match status" value="1"/>
</dbReference>
<comment type="caution">
    <text evidence="2">The sequence shown here is derived from an EMBL/GenBank/DDBJ whole genome shotgun (WGS) entry which is preliminary data.</text>
</comment>
<feature type="domain" description="Flavodoxin-like" evidence="1">
    <location>
        <begin position="3"/>
        <end position="153"/>
    </location>
</feature>
<dbReference type="GO" id="GO:0006783">
    <property type="term" value="P:heme biosynthetic process"/>
    <property type="evidence" value="ECO:0007669"/>
    <property type="project" value="TreeGrafter"/>
</dbReference>
<evidence type="ECO:0000313" key="2">
    <source>
        <dbReference type="EMBL" id="MVT25653.1"/>
    </source>
</evidence>
<dbReference type="OrthoDB" id="129384at2"/>